<feature type="transmembrane region" description="Helical" evidence="7">
    <location>
        <begin position="130"/>
        <end position="149"/>
    </location>
</feature>
<keyword evidence="6 7" id="KW-0472">Membrane</keyword>
<dbReference type="GO" id="GO:0005886">
    <property type="term" value="C:plasma membrane"/>
    <property type="evidence" value="ECO:0007669"/>
    <property type="project" value="UniProtKB-SubCell"/>
</dbReference>
<feature type="transmembrane region" description="Helical" evidence="7">
    <location>
        <begin position="221"/>
        <end position="241"/>
    </location>
</feature>
<feature type="transmembrane region" description="Helical" evidence="7">
    <location>
        <begin position="6"/>
        <end position="25"/>
    </location>
</feature>
<dbReference type="PROSITE" id="PS50850">
    <property type="entry name" value="MFS"/>
    <property type="match status" value="1"/>
</dbReference>
<reference evidence="10" key="1">
    <citation type="journal article" date="2022" name="G3 (Bethesda)">
        <title>Unveiling the complete genome sequence of Alicyclobacillus acidoterrestris DSM 3922T, a taint-producing strain.</title>
        <authorList>
            <person name="Leonardo I.C."/>
            <person name="Barreto Crespo M.T."/>
            <person name="Gaspar F.B."/>
        </authorList>
    </citation>
    <scope>NUCLEOTIDE SEQUENCE [LARGE SCALE GENOMIC DNA]</scope>
    <source>
        <strain evidence="10">DSM 3922</strain>
    </source>
</reference>
<dbReference type="PANTHER" id="PTHR23513">
    <property type="entry name" value="INTEGRAL MEMBRANE EFFLUX PROTEIN-RELATED"/>
    <property type="match status" value="1"/>
</dbReference>
<feature type="transmembrane region" description="Helical" evidence="7">
    <location>
        <begin position="155"/>
        <end position="177"/>
    </location>
</feature>
<dbReference type="KEGG" id="aaco:K1I37_11225"/>
<evidence type="ECO:0000256" key="7">
    <source>
        <dbReference type="SAM" id="Phobius"/>
    </source>
</evidence>
<comment type="subcellular location">
    <subcellularLocation>
        <location evidence="1">Cell membrane</location>
        <topology evidence="1">Multi-pass membrane protein</topology>
    </subcellularLocation>
</comment>
<evidence type="ECO:0000313" key="10">
    <source>
        <dbReference type="Proteomes" id="UP000829401"/>
    </source>
</evidence>
<dbReference type="Pfam" id="PF07690">
    <property type="entry name" value="MFS_1"/>
    <property type="match status" value="1"/>
</dbReference>
<feature type="domain" description="Major facilitator superfamily (MFS) profile" evidence="8">
    <location>
        <begin position="7"/>
        <end position="252"/>
    </location>
</feature>
<feature type="transmembrane region" description="Helical" evidence="7">
    <location>
        <begin position="99"/>
        <end position="123"/>
    </location>
</feature>
<gene>
    <name evidence="9" type="ORF">K1I37_11225</name>
</gene>
<evidence type="ECO:0000256" key="3">
    <source>
        <dbReference type="ARBA" id="ARBA00022475"/>
    </source>
</evidence>
<evidence type="ECO:0000256" key="2">
    <source>
        <dbReference type="ARBA" id="ARBA00022448"/>
    </source>
</evidence>
<dbReference type="InterPro" id="IPR011701">
    <property type="entry name" value="MFS"/>
</dbReference>
<proteinExistence type="predicted"/>
<accession>A0A9E7CR57</accession>
<name>A0A9E7CR57_ALIAG</name>
<dbReference type="Gene3D" id="1.20.1250.20">
    <property type="entry name" value="MFS general substrate transporter like domains"/>
    <property type="match status" value="1"/>
</dbReference>
<evidence type="ECO:0000256" key="5">
    <source>
        <dbReference type="ARBA" id="ARBA00022989"/>
    </source>
</evidence>
<dbReference type="SUPFAM" id="SSF103473">
    <property type="entry name" value="MFS general substrate transporter"/>
    <property type="match status" value="1"/>
</dbReference>
<keyword evidence="10" id="KW-1185">Reference proteome</keyword>
<organism evidence="9 10">
    <name type="scientific">Alicyclobacillus acidoterrestris (strain ATCC 49025 / DSM 3922 / CIP 106132 / NCIMB 13137 / GD3B)</name>
    <dbReference type="NCBI Taxonomy" id="1356854"/>
    <lineage>
        <taxon>Bacteria</taxon>
        <taxon>Bacillati</taxon>
        <taxon>Bacillota</taxon>
        <taxon>Bacilli</taxon>
        <taxon>Bacillales</taxon>
        <taxon>Alicyclobacillaceae</taxon>
        <taxon>Alicyclobacillus</taxon>
    </lineage>
</organism>
<evidence type="ECO:0000259" key="8">
    <source>
        <dbReference type="PROSITE" id="PS50850"/>
    </source>
</evidence>
<keyword evidence="3" id="KW-1003">Cell membrane</keyword>
<evidence type="ECO:0000256" key="4">
    <source>
        <dbReference type="ARBA" id="ARBA00022692"/>
    </source>
</evidence>
<sequence>MGSTAFALWIDALSFLISSVSFFLLPPLSDEHAENDEPQDHGGAWNRLRSDWIEAKQFLTENWLFTSLFIATAASQVFGQAADSQEVIFAEKALHLGRFGYGMMCVAAGLGFLLGSLVLSVFAKRLSTKFLLACGSILGGIGYFIYALAQGFWQAVIGLVMMGVFVTAENVGFTTYMQHAIPVEKMGRIHNLLDPPQQGLTLILMIVASAVTEKYGVRTLMISMTCITMIAGVSNTILALIPRNQNAFETSM</sequence>
<keyword evidence="5 7" id="KW-1133">Transmembrane helix</keyword>
<dbReference type="EMBL" id="CP080467">
    <property type="protein sequence ID" value="UNO47305.1"/>
    <property type="molecule type" value="Genomic_DNA"/>
</dbReference>
<dbReference type="InterPro" id="IPR036259">
    <property type="entry name" value="MFS_trans_sf"/>
</dbReference>
<protein>
    <submittedName>
        <fullName evidence="9">MFS transporter</fullName>
    </submittedName>
</protein>
<keyword evidence="4 7" id="KW-0812">Transmembrane</keyword>
<evidence type="ECO:0000256" key="1">
    <source>
        <dbReference type="ARBA" id="ARBA00004651"/>
    </source>
</evidence>
<dbReference type="InterPro" id="IPR020846">
    <property type="entry name" value="MFS_dom"/>
</dbReference>
<evidence type="ECO:0000256" key="6">
    <source>
        <dbReference type="ARBA" id="ARBA00023136"/>
    </source>
</evidence>
<dbReference type="PANTHER" id="PTHR23513:SF6">
    <property type="entry name" value="MAJOR FACILITATOR SUPERFAMILY ASSOCIATED DOMAIN-CONTAINING PROTEIN"/>
    <property type="match status" value="1"/>
</dbReference>
<dbReference type="GO" id="GO:0022857">
    <property type="term" value="F:transmembrane transporter activity"/>
    <property type="evidence" value="ECO:0007669"/>
    <property type="project" value="InterPro"/>
</dbReference>
<keyword evidence="2" id="KW-0813">Transport</keyword>
<dbReference type="AlphaFoldDB" id="A0A9E7CR57"/>
<dbReference type="Proteomes" id="UP000829401">
    <property type="component" value="Chromosome"/>
</dbReference>
<evidence type="ECO:0000313" key="9">
    <source>
        <dbReference type="EMBL" id="UNO47305.1"/>
    </source>
</evidence>